<evidence type="ECO:0000313" key="1">
    <source>
        <dbReference type="EMBL" id="GKX68351.1"/>
    </source>
</evidence>
<organism evidence="1 2">
    <name type="scientific">Inconstantimicrobium mannanitabidum</name>
    <dbReference type="NCBI Taxonomy" id="1604901"/>
    <lineage>
        <taxon>Bacteria</taxon>
        <taxon>Bacillati</taxon>
        <taxon>Bacillota</taxon>
        <taxon>Clostridia</taxon>
        <taxon>Eubacteriales</taxon>
        <taxon>Clostridiaceae</taxon>
        <taxon>Inconstantimicrobium</taxon>
    </lineage>
</organism>
<keyword evidence="2" id="KW-1185">Reference proteome</keyword>
<accession>A0ACB5RGX7</accession>
<reference evidence="1" key="1">
    <citation type="journal article" date="2025" name="Int. J. Syst. Evol. Microbiol.">
        <title>Inconstantimicrobium mannanitabidum sp. nov., a novel member of the family Clostridiaceae isolated from anoxic soil under the treatment of reductive soil disinfestation.</title>
        <authorList>
            <person name="Ueki A."/>
            <person name="Tonouchi A."/>
            <person name="Honma S."/>
            <person name="Kaku N."/>
            <person name="Ueki K."/>
        </authorList>
    </citation>
    <scope>NUCLEOTIDE SEQUENCE</scope>
    <source>
        <strain evidence="1">TW13</strain>
    </source>
</reference>
<comment type="caution">
    <text evidence="1">The sequence shown here is derived from an EMBL/GenBank/DDBJ whole genome shotgun (WGS) entry which is preliminary data.</text>
</comment>
<evidence type="ECO:0000313" key="2">
    <source>
        <dbReference type="Proteomes" id="UP001058074"/>
    </source>
</evidence>
<dbReference type="EMBL" id="BROD01000001">
    <property type="protein sequence ID" value="GKX68351.1"/>
    <property type="molecule type" value="Genomic_DNA"/>
</dbReference>
<protein>
    <submittedName>
        <fullName evidence="1">ABC transporter permease</fullName>
    </submittedName>
</protein>
<gene>
    <name evidence="1" type="ORF">rsdtw13_36090</name>
</gene>
<proteinExistence type="predicted"/>
<dbReference type="Proteomes" id="UP001058074">
    <property type="component" value="Unassembled WGS sequence"/>
</dbReference>
<name>A0ACB5RGX7_9CLOT</name>
<sequence length="405" mass="45949">MLFILIKNELIKILRRGKTWVVFILFIALVGLAMYGSFYDEKQQQKYNNPQNRLQDVNYRLSDVDKEIKDLESSKSSENEDKLNSLKMQQQTLTKEKEKWEALANGTITVEQIKASRDQEIKTLEQQIKENKEPEEKVYTQQRIQTIKYLQANNLKDEDEFKVNPYSFMKTLFEMLGTMLLVAGIAVFMSDIVSGECTPPTLKFLLLQPISRGKVLLSKFIAVVVTVISMIMSIELVGFLVIGIVRGFNFAKYPALMGTQYKMQYAGPNNSNYQPVAIDGTTVIGTNADLILKSFLLQILFIITCCAFVFLISTLFKSSMITMAISVLFIIGLTIFSHLINFMKQIAHLLFISYGNPVATITGNVVLDYKNVNMTVTTAIIVMIVTTVVSYLIAHIIFKKKDILI</sequence>